<comment type="caution">
    <text evidence="3">The sequence shown here is derived from an EMBL/GenBank/DDBJ whole genome shotgun (WGS) entry which is preliminary data.</text>
</comment>
<proteinExistence type="predicted"/>
<dbReference type="Proteomes" id="UP000285569">
    <property type="component" value="Unassembled WGS sequence"/>
</dbReference>
<dbReference type="PANTHER" id="PTHR35812:SF1">
    <property type="entry name" value="LIPOPROTEIN"/>
    <property type="match status" value="1"/>
</dbReference>
<evidence type="ECO:0000313" key="4">
    <source>
        <dbReference type="Proteomes" id="UP000285569"/>
    </source>
</evidence>
<dbReference type="Pfam" id="PF07603">
    <property type="entry name" value="Lcl_C"/>
    <property type="match status" value="2"/>
</dbReference>
<accession>A0ABX9LYX7</accession>
<sequence>MRFHFLNKKNFQNNMNSLRVIAFQKYVFEIRHGLPLQRFNFSKYTNAILGIFVLCLLNCIHRPKKPEPPYAIFQQLLKPNVGPSDSSDNPSECPGPNLNFTPAAVTDTGQNQCWDATGTLVACAGTGQDGEFNNTPNVRSFSAPTQHCIYPNDYTTLDQIHGLTWKTCAQGRSGADCSAGVITPITWNNADAGAAGSCVELNTLNNGRGYAGKTDWRIPTIRELSSLIDSSAAVPHIDAAAFPNTISLVGYISNTTRVPLPGQVFQSEFALGMHATSVGKSVPRYLRCVSGNPIPAPSFVDNSFLPPPAVATDTIFDQNTGLLWQKCAAGLTGAGCAVGVASTITWTAALTYCDILNFAGRSDWRLPNASEMLSIVDYSAPMAPFIFGVFPNTPVAAISFWTSTTGSGVLLARVFGFYPAGSGQSLDALKGMGTTGYVRCVTNGP</sequence>
<protein>
    <recommendedName>
        <fullName evidence="2">Lcl C-terminal domain-containing protein</fullName>
    </recommendedName>
</protein>
<dbReference type="PANTHER" id="PTHR35812">
    <property type="entry name" value="LIPOPROTEIN"/>
    <property type="match status" value="1"/>
</dbReference>
<name>A0ABX9LYX7_9LEPT</name>
<organism evidence="3 4">
    <name type="scientific">Leptospira yasudae</name>
    <dbReference type="NCBI Taxonomy" id="2202201"/>
    <lineage>
        <taxon>Bacteria</taxon>
        <taxon>Pseudomonadati</taxon>
        <taxon>Spirochaetota</taxon>
        <taxon>Spirochaetia</taxon>
        <taxon>Leptospirales</taxon>
        <taxon>Leptospiraceae</taxon>
        <taxon>Leptospira</taxon>
    </lineage>
</organism>
<evidence type="ECO:0000256" key="1">
    <source>
        <dbReference type="SAM" id="MobiDB-lite"/>
    </source>
</evidence>
<gene>
    <name evidence="3" type="ORF">DLM77_18180</name>
</gene>
<keyword evidence="4" id="KW-1185">Reference proteome</keyword>
<evidence type="ECO:0000259" key="2">
    <source>
        <dbReference type="Pfam" id="PF07603"/>
    </source>
</evidence>
<feature type="domain" description="Lcl C-terminal" evidence="2">
    <location>
        <begin position="155"/>
        <end position="289"/>
    </location>
</feature>
<dbReference type="InterPro" id="IPR011460">
    <property type="entry name" value="Lcl_C"/>
</dbReference>
<reference evidence="4" key="1">
    <citation type="submission" date="2018-05" db="EMBL/GenBank/DDBJ databases">
        <title>Leptospira yasudae sp. nov. and Leptospira stimsonii sp. nov., two pathogenic species of the genus Leptospira isolated from environmental sources.</title>
        <authorList>
            <person name="Casanovas-Massana A."/>
            <person name="Hamond C."/>
            <person name="Santos L.A."/>
            <person name="Hacker K.P."/>
            <person name="Balassiano I."/>
            <person name="Medeiros M.A."/>
            <person name="Reis M.G."/>
            <person name="Ko A.I."/>
            <person name="Wunder E.A."/>
        </authorList>
    </citation>
    <scope>NUCLEOTIDE SEQUENCE [LARGE SCALE GENOMIC DNA]</scope>
    <source>
        <strain evidence="4">B21</strain>
    </source>
</reference>
<feature type="domain" description="Lcl C-terminal" evidence="2">
    <location>
        <begin position="314"/>
        <end position="441"/>
    </location>
</feature>
<reference evidence="3 4" key="2">
    <citation type="journal article" date="2020" name="Int. J. Syst. Evol. Microbiol.">
        <title>Leptospira yasudae sp. nov. and Leptospira stimsonii sp. nov., two new species of the pathogenic group isolated from environmental sources.</title>
        <authorList>
            <person name="Casanovas-Massana A."/>
            <person name="Hamond C."/>
            <person name="Santos L.A."/>
            <person name="de Oliveira D."/>
            <person name="Hacker K.P."/>
            <person name="Balassiano I."/>
            <person name="Costa F."/>
            <person name="Medeiros M.A."/>
            <person name="Reis M.G."/>
            <person name="Ko A.I."/>
            <person name="Wunder E.A."/>
        </authorList>
    </citation>
    <scope>NUCLEOTIDE SEQUENCE [LARGE SCALE GENOMIC DNA]</scope>
    <source>
        <strain evidence="3 4">B21</strain>
    </source>
</reference>
<evidence type="ECO:0000313" key="3">
    <source>
        <dbReference type="EMBL" id="RHX78119.1"/>
    </source>
</evidence>
<dbReference type="EMBL" id="QHCR01000009">
    <property type="protein sequence ID" value="RHX78119.1"/>
    <property type="molecule type" value="Genomic_DNA"/>
</dbReference>
<feature type="region of interest" description="Disordered" evidence="1">
    <location>
        <begin position="81"/>
        <end position="101"/>
    </location>
</feature>